<accession>A0A5S4EZJ7</accession>
<dbReference type="InterPro" id="IPR051012">
    <property type="entry name" value="CellSynth/LPSAsmb/PSIAsmb"/>
</dbReference>
<dbReference type="RefSeq" id="WP_138672730.1">
    <property type="nucleotide sequence ID" value="NZ_VCKY01000250.1"/>
</dbReference>
<organism evidence="3 4">
    <name type="scientific">Nonomuraea turkmeniaca</name>
    <dbReference type="NCBI Taxonomy" id="103838"/>
    <lineage>
        <taxon>Bacteria</taxon>
        <taxon>Bacillati</taxon>
        <taxon>Actinomycetota</taxon>
        <taxon>Actinomycetes</taxon>
        <taxon>Streptosporangiales</taxon>
        <taxon>Streptosporangiaceae</taxon>
        <taxon>Nonomuraea</taxon>
    </lineage>
</organism>
<dbReference type="PANTHER" id="PTHR45586:SF1">
    <property type="entry name" value="LIPOPOLYSACCHARIDE ASSEMBLY PROTEIN B"/>
    <property type="match status" value="1"/>
</dbReference>
<keyword evidence="2" id="KW-0802">TPR repeat</keyword>
<comment type="caution">
    <text evidence="3">The sequence shown here is derived from an EMBL/GenBank/DDBJ whole genome shotgun (WGS) entry which is preliminary data.</text>
</comment>
<dbReference type="Proteomes" id="UP000309128">
    <property type="component" value="Unassembled WGS sequence"/>
</dbReference>
<dbReference type="InterPro" id="IPR006597">
    <property type="entry name" value="Sel1-like"/>
</dbReference>
<dbReference type="InterPro" id="IPR011990">
    <property type="entry name" value="TPR-like_helical_dom_sf"/>
</dbReference>
<evidence type="ECO:0000313" key="4">
    <source>
        <dbReference type="Proteomes" id="UP000309128"/>
    </source>
</evidence>
<dbReference type="EMBL" id="VCKY01000250">
    <property type="protein sequence ID" value="TMR09125.1"/>
    <property type="molecule type" value="Genomic_DNA"/>
</dbReference>
<keyword evidence="1" id="KW-0677">Repeat</keyword>
<dbReference type="PANTHER" id="PTHR45586">
    <property type="entry name" value="TPR REPEAT-CONTAINING PROTEIN PA4667"/>
    <property type="match status" value="1"/>
</dbReference>
<proteinExistence type="predicted"/>
<dbReference type="Pfam" id="PF13432">
    <property type="entry name" value="TPR_16"/>
    <property type="match status" value="4"/>
</dbReference>
<dbReference type="SUPFAM" id="SSF48452">
    <property type="entry name" value="TPR-like"/>
    <property type="match status" value="3"/>
</dbReference>
<reference evidence="3 4" key="1">
    <citation type="submission" date="2019-05" db="EMBL/GenBank/DDBJ databases">
        <title>Draft genome sequence of Nonomuraea turkmeniaca DSM 43926.</title>
        <authorList>
            <person name="Saricaoglu S."/>
            <person name="Isik K."/>
        </authorList>
    </citation>
    <scope>NUCLEOTIDE SEQUENCE [LARGE SCALE GENOMIC DNA]</scope>
    <source>
        <strain evidence="3 4">DSM 43926</strain>
    </source>
</reference>
<evidence type="ECO:0000313" key="3">
    <source>
        <dbReference type="EMBL" id="TMR09125.1"/>
    </source>
</evidence>
<protein>
    <submittedName>
        <fullName evidence="3">Tetratricopeptide repeat protein</fullName>
    </submittedName>
</protein>
<dbReference type="SMART" id="SM00028">
    <property type="entry name" value="TPR"/>
    <property type="match status" value="11"/>
</dbReference>
<dbReference type="SMART" id="SM00671">
    <property type="entry name" value="SEL1"/>
    <property type="match status" value="5"/>
</dbReference>
<evidence type="ECO:0000256" key="2">
    <source>
        <dbReference type="ARBA" id="ARBA00022803"/>
    </source>
</evidence>
<dbReference type="SUPFAM" id="SSF81901">
    <property type="entry name" value="HCP-like"/>
    <property type="match status" value="3"/>
</dbReference>
<name>A0A5S4EZJ7_9ACTN</name>
<dbReference type="OrthoDB" id="3488895at2"/>
<gene>
    <name evidence="3" type="ORF">ETD86_44880</name>
</gene>
<evidence type="ECO:0000256" key="1">
    <source>
        <dbReference type="ARBA" id="ARBA00022737"/>
    </source>
</evidence>
<keyword evidence="4" id="KW-1185">Reference proteome</keyword>
<dbReference type="Gene3D" id="1.25.40.10">
    <property type="entry name" value="Tetratricopeptide repeat domain"/>
    <property type="match status" value="9"/>
</dbReference>
<dbReference type="InterPro" id="IPR019734">
    <property type="entry name" value="TPR_rpt"/>
</dbReference>
<sequence length="1677" mass="177680">MASEQLDAAMNYWKSGDLDLAAALFRQIAATGDPEASHLLAGLLQEQGDLDGAEAAHRSVIQSGDPVFGQRSAMAMGMMLVTATEWPAAHRVLTIASDGADFEVAALADTALVLVCTQLGDAQGAEEALDRARRCDSPSVAELAARLELPEFHQDPASARDLYEQAEDEDDYHELLTCGDPDVVSLSAFQLYRLYAEEEDFDAARAVCEHAIAVGHPDHLAMAHKLLGAVLVDLGEYAESAAAYRIAVEDPRPDVRLPSLIELAKVTAQLGDEDETKAIFRRVIASGQREYVVQAQACLAQMHTEAGEAAEALAALRAVLEAEENEWASVSVTLLGLLLDQHPEAYDEVMELARRAAGHVDPDAAFKARLLLDHDDRRQPLADPVEEQAVQDIDAALEHVRAGEPAEARRLLRGAVDSGAATQSIRAMVALAELELGEGDREQADELLTYVAEGDDVVQGFAAAFLLHLLQVSGDDLHPVLRAVIDHQRLGREEGLTRYHETMNHADPAVAAVGTAVFAQVLASFGYALSETSRLLHDAAGSGEPLALSYAAVLAKEILPDRDEAIALLRRARADGHPALAPWVGYVLGGLVEDEPAEARAAYTMTLDSAHQGLRSEAAGSLAALFEQQGDLLAACRLYERRIARESGDEAGRCAWLLGLTWVRLDDLAAARAAFEQAPAAMGRFARCLLDRDFDGAAEAFGDVPEGGNTLLTSMLGMESAHAWQRRGETAAADAALSLVASAGHPGFRQDAACYLGVLRDEAGDKQGAIEAWVRAADGEDEGLAAMALSDLGRVWQELGLLDEAADAYRRVPGNGDERRQVDATARLAEVLVAGGAPEEAGELLATAFGAEGRLYLASMLRDRGDLAGALSALTTAPSDGSSDEDGEAEAWLFDEDGEIEAGSPGEEGAIEARLLGELLAATGDLAGAKAAFERAVAADAESAGGTLVSAARLLGEAGDTEYARAAYERAAAQDEDDWAAAMARVRLGRGTAEERGWVLAADGDRQGAIAALADVVGSAALAELVLVLDDGDVPEARRLLAALTGDDRRDGLEQTMRAARGKDDQATARRLYRLVIELADPETAAEAYVSLGASWAEAGENGRAELCFLPATEQPETAHTAWYNIAIVRERRGDLDGAVKALRAGMPGTAVALAEVLDERGDPAGVREALAGGAADGDLECLRLLVTHLIGEREHQAAAEAAERAVATGDPRTVATGYWGWGDACRGRGDLADAAQMYRKGIDTGFEPLVPGLRTNLAKVLHDLGDRAGAYEEAGAATAAGEPDAAAIGHIMIGCWRHDDGDVLGAAEAFAAAAATGAEPAGEALANLRALARQEFERGAHDVAVRVLELMGEPGAEVARELGAECTDPATVRSYFERAGRGPFTELDIADRLAELGERAAARAIFEWLNEHGEPEVRFVAGGRLLELLDGEGDDDAFYDVARRQAADADSPIRGVFGSLLGMLQDNRGDTTESLRTLREAAAGGEPIALSTLGQTLVGAGMVEEGRETYLRVLDAGDAGLAARAMVALGQTYDDEDEEQARAWYLRAVEAGEAHTSVLGAMYLGALAKRSRDFPEALTWYQRVIDAGDSESGLAAAHLGELCYWLGDRDGALRYYELTLGLTEQAELVAEAACRLGEIRYERGDLALARRMLEAAVGTGDPAFAPQAEMLLEKIG</sequence>